<gene>
    <name evidence="1" type="ORF">N2J37_07565</name>
</gene>
<accession>A0A9Q9JF69</accession>
<dbReference type="RefSeq" id="WP_260990577.1">
    <property type="nucleotide sequence ID" value="NZ_CP104450.1"/>
</dbReference>
<name>A0A9Q9JF69_RAOOR</name>
<dbReference type="AlphaFoldDB" id="A0A9Q9JF69"/>
<protein>
    <submittedName>
        <fullName evidence="1">Uncharacterized protein</fullName>
    </submittedName>
</protein>
<proteinExistence type="predicted"/>
<evidence type="ECO:0000313" key="1">
    <source>
        <dbReference type="EMBL" id="UXE39586.1"/>
    </source>
</evidence>
<evidence type="ECO:0000313" key="2">
    <source>
        <dbReference type="Proteomes" id="UP001064206"/>
    </source>
</evidence>
<organism evidence="1 2">
    <name type="scientific">Raoultella ornithinolytica</name>
    <name type="common">Klebsiella ornithinolytica</name>
    <dbReference type="NCBI Taxonomy" id="54291"/>
    <lineage>
        <taxon>Bacteria</taxon>
        <taxon>Pseudomonadati</taxon>
        <taxon>Pseudomonadota</taxon>
        <taxon>Gammaproteobacteria</taxon>
        <taxon>Enterobacterales</taxon>
        <taxon>Enterobacteriaceae</taxon>
        <taxon>Klebsiella/Raoultella group</taxon>
        <taxon>Raoultella</taxon>
    </lineage>
</organism>
<dbReference type="EMBL" id="CP104450">
    <property type="protein sequence ID" value="UXE39586.1"/>
    <property type="molecule type" value="Genomic_DNA"/>
</dbReference>
<sequence length="293" mass="31794">MTDSLSKERLEEIANWNLGHDVGVYSEARTMARAILAAYEQEPVAWTDEEELRDANEGGCGYLFGVDRDANKFADPRRQIMLYRHAQQPVVPEEKPMPKASSMHAIDAVAAIAEVKGWNACRAAMLQAGNSPAHSGLRPAQNIVSPAPDPIDHGYRPDCECAGCKETARICAELADHSGDAAVMPDYEGTIMTQRECYQAGLAAGIARVPDGYVMMPIKLTAENGAKAALSGEFSTVRAVICPECDGDGCSDCDGRGDWNEDQVIDWITIKEIYRRAVEVCALPTGQTQDKTA</sequence>
<reference evidence="1" key="1">
    <citation type="submission" date="2022-09" db="EMBL/GenBank/DDBJ databases">
        <title>Multidrug resistance Raoultella ornithinolytica Strain MQB_Silv_108.</title>
        <authorList>
            <person name="Quintela-Baluja M."/>
        </authorList>
    </citation>
    <scope>NUCLEOTIDE SEQUENCE</scope>
    <source>
        <strain evidence="1">MQB_Silv_108</strain>
    </source>
</reference>
<dbReference type="Proteomes" id="UP001064206">
    <property type="component" value="Chromosome"/>
</dbReference>